<dbReference type="Proteomes" id="UP001175226">
    <property type="component" value="Unassembled WGS sequence"/>
</dbReference>
<evidence type="ECO:0000313" key="2">
    <source>
        <dbReference type="Proteomes" id="UP001175226"/>
    </source>
</evidence>
<proteinExistence type="predicted"/>
<sequence>MAASRRLPTRKVRNRLLHKMQAGKDVNGNPMSHKELVAEVLEAGSDMTARTACVKRTKLSSSLGAAN</sequence>
<accession>A0AA39IVD0</accession>
<evidence type="ECO:0000313" key="1">
    <source>
        <dbReference type="EMBL" id="KAK0431167.1"/>
    </source>
</evidence>
<dbReference type="EMBL" id="JAUEPT010000121">
    <property type="protein sequence ID" value="KAK0431167.1"/>
    <property type="molecule type" value="Genomic_DNA"/>
</dbReference>
<name>A0AA39IVD0_9AGAR</name>
<comment type="caution">
    <text evidence="1">The sequence shown here is derived from an EMBL/GenBank/DDBJ whole genome shotgun (WGS) entry which is preliminary data.</text>
</comment>
<organism evidence="1 2">
    <name type="scientific">Armillaria borealis</name>
    <dbReference type="NCBI Taxonomy" id="47425"/>
    <lineage>
        <taxon>Eukaryota</taxon>
        <taxon>Fungi</taxon>
        <taxon>Dikarya</taxon>
        <taxon>Basidiomycota</taxon>
        <taxon>Agaricomycotina</taxon>
        <taxon>Agaricomycetes</taxon>
        <taxon>Agaricomycetidae</taxon>
        <taxon>Agaricales</taxon>
        <taxon>Marasmiineae</taxon>
        <taxon>Physalacriaceae</taxon>
        <taxon>Armillaria</taxon>
    </lineage>
</organism>
<reference evidence="1" key="1">
    <citation type="submission" date="2023-06" db="EMBL/GenBank/DDBJ databases">
        <authorList>
            <consortium name="Lawrence Berkeley National Laboratory"/>
            <person name="Ahrendt S."/>
            <person name="Sahu N."/>
            <person name="Indic B."/>
            <person name="Wong-Bajracharya J."/>
            <person name="Merenyi Z."/>
            <person name="Ke H.-M."/>
            <person name="Monk M."/>
            <person name="Kocsube S."/>
            <person name="Drula E."/>
            <person name="Lipzen A."/>
            <person name="Balint B."/>
            <person name="Henrissat B."/>
            <person name="Andreopoulos B."/>
            <person name="Martin F.M."/>
            <person name="Harder C.B."/>
            <person name="Rigling D."/>
            <person name="Ford K.L."/>
            <person name="Foster G.D."/>
            <person name="Pangilinan J."/>
            <person name="Papanicolaou A."/>
            <person name="Barry K."/>
            <person name="LaButti K."/>
            <person name="Viragh M."/>
            <person name="Koriabine M."/>
            <person name="Yan M."/>
            <person name="Riley R."/>
            <person name="Champramary S."/>
            <person name="Plett K.L."/>
            <person name="Tsai I.J."/>
            <person name="Slot J."/>
            <person name="Sipos G."/>
            <person name="Plett J."/>
            <person name="Nagy L.G."/>
            <person name="Grigoriev I.V."/>
        </authorList>
    </citation>
    <scope>NUCLEOTIDE SEQUENCE</scope>
    <source>
        <strain evidence="1">FPL87.14</strain>
    </source>
</reference>
<dbReference type="AlphaFoldDB" id="A0AA39IVD0"/>
<gene>
    <name evidence="1" type="ORF">EV421DRAFT_1912141</name>
</gene>
<protein>
    <submittedName>
        <fullName evidence="1">Uncharacterized protein</fullName>
    </submittedName>
</protein>
<keyword evidence="2" id="KW-1185">Reference proteome</keyword>